<reference evidence="2" key="1">
    <citation type="submission" date="2019-08" db="EMBL/GenBank/DDBJ databases">
        <authorList>
            <person name="Kucharzyk K."/>
            <person name="Murdoch R.W."/>
            <person name="Higgins S."/>
            <person name="Loffler F."/>
        </authorList>
    </citation>
    <scope>NUCLEOTIDE SEQUENCE</scope>
</reference>
<gene>
    <name evidence="2" type="ORF">SDC9_151108</name>
</gene>
<feature type="region of interest" description="Disordered" evidence="1">
    <location>
        <begin position="1"/>
        <end position="62"/>
    </location>
</feature>
<evidence type="ECO:0000313" key="2">
    <source>
        <dbReference type="EMBL" id="MPN03874.1"/>
    </source>
</evidence>
<proteinExistence type="predicted"/>
<organism evidence="2">
    <name type="scientific">bioreactor metagenome</name>
    <dbReference type="NCBI Taxonomy" id="1076179"/>
    <lineage>
        <taxon>unclassified sequences</taxon>
        <taxon>metagenomes</taxon>
        <taxon>ecological metagenomes</taxon>
    </lineage>
</organism>
<feature type="compositionally biased region" description="Polar residues" evidence="1">
    <location>
        <begin position="1"/>
        <end position="10"/>
    </location>
</feature>
<accession>A0A645ETP5</accession>
<feature type="compositionally biased region" description="Basic and acidic residues" evidence="1">
    <location>
        <begin position="11"/>
        <end position="32"/>
    </location>
</feature>
<protein>
    <submittedName>
        <fullName evidence="2">Uncharacterized protein</fullName>
    </submittedName>
</protein>
<dbReference type="EMBL" id="VSSQ01049792">
    <property type="protein sequence ID" value="MPN03874.1"/>
    <property type="molecule type" value="Genomic_DNA"/>
</dbReference>
<comment type="caution">
    <text evidence="2">The sequence shown here is derived from an EMBL/GenBank/DDBJ whole genome shotgun (WGS) entry which is preliminary data.</text>
</comment>
<name>A0A645ETP5_9ZZZZ</name>
<feature type="compositionally biased region" description="Basic and acidic residues" evidence="1">
    <location>
        <begin position="50"/>
        <end position="62"/>
    </location>
</feature>
<dbReference type="AlphaFoldDB" id="A0A645ETP5"/>
<evidence type="ECO:0000256" key="1">
    <source>
        <dbReference type="SAM" id="MobiDB-lite"/>
    </source>
</evidence>
<sequence length="62" mass="6979">MPQRVGQQPGQERDHQAVDEGGKRAERDERVHVGGPVRQRLPAGPVDRPAGIEHHRSDQRQL</sequence>